<dbReference type="SUPFAM" id="SSF56529">
    <property type="entry name" value="FAH"/>
    <property type="match status" value="1"/>
</dbReference>
<evidence type="ECO:0000259" key="2">
    <source>
        <dbReference type="Pfam" id="PF01557"/>
    </source>
</evidence>
<dbReference type="GO" id="GO:0046872">
    <property type="term" value="F:metal ion binding"/>
    <property type="evidence" value="ECO:0007669"/>
    <property type="project" value="UniProtKB-KW"/>
</dbReference>
<sequence>MMGRFKHDEYIFYGELSSDGNLVTSLSHDGGTFEMSELALLPPAKPSKIVCIGLNYIDHAIELGMDVPTEPVIFMKPPSSVIGSGDKIVYPAMSQRVDYEAELAVVIGKRCRNIDHEDAGDVIAGYTCFNDVTARDLQQKDGQWTRAKSFDTFAPLGPFIVPEEDFDPSDVSIKCRVNGEVRQDSSTSNLIFDMPHLIEFISDIMTLEVGDVISTGTPPGVGELLRGDVVEVEIEGIGTLANEVI</sequence>
<dbReference type="GO" id="GO:0018773">
    <property type="term" value="F:acetylpyruvate hydrolase activity"/>
    <property type="evidence" value="ECO:0007669"/>
    <property type="project" value="TreeGrafter"/>
</dbReference>
<dbReference type="FunFam" id="3.90.850.10:FF:000002">
    <property type="entry name" value="2-hydroxyhepta-2,4-diene-1,7-dioate isomerase"/>
    <property type="match status" value="1"/>
</dbReference>
<dbReference type="AlphaFoldDB" id="A0A9E4ZG72"/>
<keyword evidence="4" id="KW-1185">Reference proteome</keyword>
<dbReference type="Pfam" id="PF01557">
    <property type="entry name" value="FAA_hydrolase"/>
    <property type="match status" value="1"/>
</dbReference>
<name>A0A9E4ZG72_9EURY</name>
<dbReference type="Gene3D" id="3.90.850.10">
    <property type="entry name" value="Fumarylacetoacetase-like, C-terminal domain"/>
    <property type="match status" value="1"/>
</dbReference>
<proteinExistence type="predicted"/>
<reference evidence="3" key="2">
    <citation type="submission" date="2021-04" db="EMBL/GenBank/DDBJ databases">
        <authorList>
            <person name="Dong X."/>
        </authorList>
    </citation>
    <scope>NUCLEOTIDE SEQUENCE</scope>
    <source>
        <strain evidence="3">LLY</strain>
    </source>
</reference>
<protein>
    <submittedName>
        <fullName evidence="3">Fumarylacetoacetate hydrolase family protein</fullName>
    </submittedName>
</protein>
<dbReference type="PANTHER" id="PTHR11820:SF7">
    <property type="entry name" value="ACYLPYRUVASE FAHD1, MITOCHONDRIAL"/>
    <property type="match status" value="1"/>
</dbReference>
<dbReference type="GO" id="GO:0019752">
    <property type="term" value="P:carboxylic acid metabolic process"/>
    <property type="evidence" value="ECO:0007669"/>
    <property type="project" value="UniProtKB-ARBA"/>
</dbReference>
<organism evidence="3 4">
    <name type="scientific">Methanococcoides seepicolus</name>
    <dbReference type="NCBI Taxonomy" id="2828780"/>
    <lineage>
        <taxon>Archaea</taxon>
        <taxon>Methanobacteriati</taxon>
        <taxon>Methanobacteriota</taxon>
        <taxon>Stenosarchaea group</taxon>
        <taxon>Methanomicrobia</taxon>
        <taxon>Methanosarcinales</taxon>
        <taxon>Methanosarcinaceae</taxon>
        <taxon>Methanococcoides</taxon>
    </lineage>
</organism>
<evidence type="ECO:0000313" key="3">
    <source>
        <dbReference type="EMBL" id="MCM1987097.1"/>
    </source>
</evidence>
<reference evidence="3" key="1">
    <citation type="journal article" date="2021" name="mSystems">
        <title>Bacteria and Archaea Synergistically Convert Glycine Betaine to Biogenic Methane in the Formosa Cold Seep of the South China Sea.</title>
        <authorList>
            <person name="Li L."/>
            <person name="Zhang W."/>
            <person name="Zhang S."/>
            <person name="Song L."/>
            <person name="Sun Q."/>
            <person name="Zhang H."/>
            <person name="Xiang H."/>
            <person name="Dong X."/>
        </authorList>
    </citation>
    <scope>NUCLEOTIDE SEQUENCE</scope>
    <source>
        <strain evidence="3">LLY</strain>
    </source>
</reference>
<dbReference type="InterPro" id="IPR011234">
    <property type="entry name" value="Fumarylacetoacetase-like_C"/>
</dbReference>
<dbReference type="InterPro" id="IPR036663">
    <property type="entry name" value="Fumarylacetoacetase_C_sf"/>
</dbReference>
<comment type="caution">
    <text evidence="3">The sequence shown here is derived from an EMBL/GenBank/DDBJ whole genome shotgun (WGS) entry which is preliminary data.</text>
</comment>
<accession>A0A9E4ZG72</accession>
<keyword evidence="1" id="KW-0479">Metal-binding</keyword>
<dbReference type="PANTHER" id="PTHR11820">
    <property type="entry name" value="ACYLPYRUVASE"/>
    <property type="match status" value="1"/>
</dbReference>
<feature type="domain" description="Fumarylacetoacetase-like C-terminal" evidence="2">
    <location>
        <begin position="48"/>
        <end position="244"/>
    </location>
</feature>
<evidence type="ECO:0000313" key="4">
    <source>
        <dbReference type="Proteomes" id="UP001056766"/>
    </source>
</evidence>
<evidence type="ECO:0000256" key="1">
    <source>
        <dbReference type="ARBA" id="ARBA00022723"/>
    </source>
</evidence>
<dbReference type="EMBL" id="JAGSOI010000035">
    <property type="protein sequence ID" value="MCM1987097.1"/>
    <property type="molecule type" value="Genomic_DNA"/>
</dbReference>
<dbReference type="GO" id="GO:0016853">
    <property type="term" value="F:isomerase activity"/>
    <property type="evidence" value="ECO:0007669"/>
    <property type="project" value="UniProtKB-ARBA"/>
</dbReference>
<keyword evidence="3" id="KW-0378">Hydrolase</keyword>
<dbReference type="RefSeq" id="WP_250868442.1">
    <property type="nucleotide sequence ID" value="NZ_JAGSOI010000035.1"/>
</dbReference>
<dbReference type="Proteomes" id="UP001056766">
    <property type="component" value="Unassembled WGS sequence"/>
</dbReference>
<gene>
    <name evidence="3" type="ORF">KDK67_08885</name>
</gene>